<accession>A0A2P5EG71</accession>
<dbReference type="EMBL" id="JXTC01000160">
    <property type="protein sequence ID" value="PON84543.1"/>
    <property type="molecule type" value="Genomic_DNA"/>
</dbReference>
<keyword evidence="1" id="KW-0812">Transmembrane</keyword>
<gene>
    <name evidence="2" type="ORF">TorRG33x02_196100</name>
</gene>
<evidence type="ECO:0000256" key="1">
    <source>
        <dbReference type="SAM" id="Phobius"/>
    </source>
</evidence>
<evidence type="ECO:0000313" key="3">
    <source>
        <dbReference type="Proteomes" id="UP000237000"/>
    </source>
</evidence>
<proteinExistence type="predicted"/>
<reference evidence="3" key="1">
    <citation type="submission" date="2016-06" db="EMBL/GenBank/DDBJ databases">
        <title>Parallel loss of symbiosis genes in relatives of nitrogen-fixing non-legume Parasponia.</title>
        <authorList>
            <person name="Van Velzen R."/>
            <person name="Holmer R."/>
            <person name="Bu F."/>
            <person name="Rutten L."/>
            <person name="Van Zeijl A."/>
            <person name="Liu W."/>
            <person name="Santuari L."/>
            <person name="Cao Q."/>
            <person name="Sharma T."/>
            <person name="Shen D."/>
            <person name="Roswanjaya Y."/>
            <person name="Wardhani T."/>
            <person name="Kalhor M.S."/>
            <person name="Jansen J."/>
            <person name="Van den Hoogen J."/>
            <person name="Gungor B."/>
            <person name="Hartog M."/>
            <person name="Hontelez J."/>
            <person name="Verver J."/>
            <person name="Yang W.-C."/>
            <person name="Schijlen E."/>
            <person name="Repin R."/>
            <person name="Schilthuizen M."/>
            <person name="Schranz E."/>
            <person name="Heidstra R."/>
            <person name="Miyata K."/>
            <person name="Fedorova E."/>
            <person name="Kohlen W."/>
            <person name="Bisseling T."/>
            <person name="Smit S."/>
            <person name="Geurts R."/>
        </authorList>
    </citation>
    <scope>NUCLEOTIDE SEQUENCE [LARGE SCALE GENOMIC DNA]</scope>
    <source>
        <strain evidence="3">cv. RG33-2</strain>
    </source>
</reference>
<keyword evidence="3" id="KW-1185">Reference proteome</keyword>
<comment type="caution">
    <text evidence="2">The sequence shown here is derived from an EMBL/GenBank/DDBJ whole genome shotgun (WGS) entry which is preliminary data.</text>
</comment>
<dbReference type="AlphaFoldDB" id="A0A2P5EG71"/>
<dbReference type="InParanoid" id="A0A2P5EG71"/>
<sequence length="105" mass="12414">MCKDLSFFQWTRYLSFNERTNVNILSWLTNTSYSFVLLFVDANVFSLKKKQICFSDLKKKKGKLGAIKLYRFIFLLISIFFGVIIAVFIMNLHLFPSYQLTISLY</sequence>
<feature type="transmembrane region" description="Helical" evidence="1">
    <location>
        <begin position="69"/>
        <end position="95"/>
    </location>
</feature>
<organism evidence="2 3">
    <name type="scientific">Trema orientale</name>
    <name type="common">Charcoal tree</name>
    <name type="synonym">Celtis orientalis</name>
    <dbReference type="NCBI Taxonomy" id="63057"/>
    <lineage>
        <taxon>Eukaryota</taxon>
        <taxon>Viridiplantae</taxon>
        <taxon>Streptophyta</taxon>
        <taxon>Embryophyta</taxon>
        <taxon>Tracheophyta</taxon>
        <taxon>Spermatophyta</taxon>
        <taxon>Magnoliopsida</taxon>
        <taxon>eudicotyledons</taxon>
        <taxon>Gunneridae</taxon>
        <taxon>Pentapetalae</taxon>
        <taxon>rosids</taxon>
        <taxon>fabids</taxon>
        <taxon>Rosales</taxon>
        <taxon>Cannabaceae</taxon>
        <taxon>Trema</taxon>
    </lineage>
</organism>
<keyword evidence="1" id="KW-1133">Transmembrane helix</keyword>
<dbReference type="Proteomes" id="UP000237000">
    <property type="component" value="Unassembled WGS sequence"/>
</dbReference>
<evidence type="ECO:0000313" key="2">
    <source>
        <dbReference type="EMBL" id="PON84543.1"/>
    </source>
</evidence>
<protein>
    <submittedName>
        <fullName evidence="2">Uncharacterized protein</fullName>
    </submittedName>
</protein>
<name>A0A2P5EG71_TREOI</name>
<feature type="transmembrane region" description="Helical" evidence="1">
    <location>
        <begin position="24"/>
        <end position="48"/>
    </location>
</feature>
<keyword evidence="1" id="KW-0472">Membrane</keyword>